<feature type="domain" description="Fluoroacetyl-CoA-specific thioesterase-like" evidence="1">
    <location>
        <begin position="17"/>
        <end position="120"/>
    </location>
</feature>
<comment type="caution">
    <text evidence="2">The sequence shown here is derived from an EMBL/GenBank/DDBJ whole genome shotgun (WGS) entry which is preliminary data.</text>
</comment>
<dbReference type="SUPFAM" id="SSF54637">
    <property type="entry name" value="Thioesterase/thiol ester dehydrase-isomerase"/>
    <property type="match status" value="1"/>
</dbReference>
<dbReference type="RefSeq" id="WP_066616132.1">
    <property type="nucleotide sequence ID" value="NZ_JBHSYQ010000015.1"/>
</dbReference>
<reference evidence="3" key="1">
    <citation type="journal article" date="2019" name="Int. J. Syst. Evol. Microbiol.">
        <title>The Global Catalogue of Microorganisms (GCM) 10K type strain sequencing project: providing services to taxonomists for standard genome sequencing and annotation.</title>
        <authorList>
            <consortium name="The Broad Institute Genomics Platform"/>
            <consortium name="The Broad Institute Genome Sequencing Center for Infectious Disease"/>
            <person name="Wu L."/>
            <person name="Ma J."/>
        </authorList>
    </citation>
    <scope>NUCLEOTIDE SEQUENCE [LARGE SCALE GENOMIC DNA]</scope>
    <source>
        <strain evidence="3">CGMCC 4.7393</strain>
    </source>
</reference>
<sequence length="132" mass="14688">MKNSFSPGCVKVYRKTVTESDFARFESGLVHPVCSTFALGQAMEWASRLFVLEMKDPDEEGIGTMLHIDHVGPALEGEELEIRAEFKELKGNFLLCDITVKAGERLVATGQTGQKILKKEKIERLLTNSRGS</sequence>
<dbReference type="Gene3D" id="3.10.129.10">
    <property type="entry name" value="Hotdog Thioesterase"/>
    <property type="match status" value="1"/>
</dbReference>
<dbReference type="Pfam" id="PF22636">
    <property type="entry name" value="FlK"/>
    <property type="match status" value="1"/>
</dbReference>
<evidence type="ECO:0000313" key="2">
    <source>
        <dbReference type="EMBL" id="MFC6999351.1"/>
    </source>
</evidence>
<dbReference type="Proteomes" id="UP001596405">
    <property type="component" value="Unassembled WGS sequence"/>
</dbReference>
<organism evidence="2 3">
    <name type="scientific">Rufibacter roseus</name>
    <dbReference type="NCBI Taxonomy" id="1567108"/>
    <lineage>
        <taxon>Bacteria</taxon>
        <taxon>Pseudomonadati</taxon>
        <taxon>Bacteroidota</taxon>
        <taxon>Cytophagia</taxon>
        <taxon>Cytophagales</taxon>
        <taxon>Hymenobacteraceae</taxon>
        <taxon>Rufibacter</taxon>
    </lineage>
</organism>
<dbReference type="InterPro" id="IPR029069">
    <property type="entry name" value="HotDog_dom_sf"/>
</dbReference>
<protein>
    <submittedName>
        <fullName evidence="2">Thioesterase family protein</fullName>
    </submittedName>
</protein>
<dbReference type="PANTHER" id="PTHR36934">
    <property type="entry name" value="BLR0278 PROTEIN"/>
    <property type="match status" value="1"/>
</dbReference>
<keyword evidence="3" id="KW-1185">Reference proteome</keyword>
<evidence type="ECO:0000259" key="1">
    <source>
        <dbReference type="Pfam" id="PF22636"/>
    </source>
</evidence>
<dbReference type="EMBL" id="JBHSYQ010000015">
    <property type="protein sequence ID" value="MFC6999351.1"/>
    <property type="molecule type" value="Genomic_DNA"/>
</dbReference>
<name>A0ABW2DNF2_9BACT</name>
<gene>
    <name evidence="2" type="ORF">ACFQHR_17070</name>
</gene>
<proteinExistence type="predicted"/>
<accession>A0ABW2DNF2</accession>
<dbReference type="PANTHER" id="PTHR36934:SF1">
    <property type="entry name" value="THIOESTERASE DOMAIN-CONTAINING PROTEIN"/>
    <property type="match status" value="1"/>
</dbReference>
<dbReference type="InterPro" id="IPR025540">
    <property type="entry name" value="FlK"/>
</dbReference>
<evidence type="ECO:0000313" key="3">
    <source>
        <dbReference type="Proteomes" id="UP001596405"/>
    </source>
</evidence>
<dbReference type="InterPro" id="IPR054485">
    <property type="entry name" value="FlK-like_dom"/>
</dbReference>